<dbReference type="PANTHER" id="PTHR30126:SF40">
    <property type="entry name" value="HTH-TYPE TRANSCRIPTIONAL REGULATOR GLTR"/>
    <property type="match status" value="1"/>
</dbReference>
<dbReference type="GO" id="GO:0000976">
    <property type="term" value="F:transcription cis-regulatory region binding"/>
    <property type="evidence" value="ECO:0007669"/>
    <property type="project" value="TreeGrafter"/>
</dbReference>
<organism evidence="6 7">
    <name type="scientific">Symbiobacterium thermophilum</name>
    <dbReference type="NCBI Taxonomy" id="2734"/>
    <lineage>
        <taxon>Bacteria</taxon>
        <taxon>Bacillati</taxon>
        <taxon>Bacillota</taxon>
        <taxon>Clostridia</taxon>
        <taxon>Eubacteriales</taxon>
        <taxon>Symbiobacteriaceae</taxon>
        <taxon>Symbiobacterium</taxon>
    </lineage>
</organism>
<keyword evidence="2" id="KW-0805">Transcription regulation</keyword>
<evidence type="ECO:0000256" key="4">
    <source>
        <dbReference type="ARBA" id="ARBA00023163"/>
    </source>
</evidence>
<dbReference type="Gene3D" id="1.10.10.10">
    <property type="entry name" value="Winged helix-like DNA-binding domain superfamily/Winged helix DNA-binding domain"/>
    <property type="match status" value="1"/>
</dbReference>
<evidence type="ECO:0000313" key="6">
    <source>
        <dbReference type="EMBL" id="MBY6276848.1"/>
    </source>
</evidence>
<dbReference type="Pfam" id="PF00126">
    <property type="entry name" value="HTH_1"/>
    <property type="match status" value="1"/>
</dbReference>
<reference evidence="6" key="1">
    <citation type="submission" date="2017-11" db="EMBL/GenBank/DDBJ databases">
        <title>Three new genomes from thermophilic consortium.</title>
        <authorList>
            <person name="Quaggio R."/>
            <person name="Amgarten D."/>
            <person name="Setubal J.C."/>
        </authorList>
    </citation>
    <scope>NUCLEOTIDE SEQUENCE</scope>
    <source>
        <strain evidence="6">ZCTH01-B2</strain>
    </source>
</reference>
<accession>A0A953LH37</accession>
<comment type="similarity">
    <text evidence="1">Belongs to the LysR transcriptional regulatory family.</text>
</comment>
<dbReference type="Proteomes" id="UP000732377">
    <property type="component" value="Unassembled WGS sequence"/>
</dbReference>
<gene>
    <name evidence="6" type="ORF">CWE10_11675</name>
</gene>
<dbReference type="InterPro" id="IPR000847">
    <property type="entry name" value="LysR_HTH_N"/>
</dbReference>
<keyword evidence="4" id="KW-0804">Transcription</keyword>
<keyword evidence="3" id="KW-0238">DNA-binding</keyword>
<sequence length="325" mass="36209">MRLPILCANRISPAMRGPTRRGSSMLLQHLTTFCRVVEEGSFTRAAQVLNLTQPSVTKQVGALEDYLQVQLFTRQGKRVHLTPVGELVYDYARQVIHLVQRCEEAVREYRSPGSGSVTVGCVHTIGLFTLPELLAAYVREHPRVKINVKTGNNRETVTMLLHGEVDVGLVTTPQVHERIEVVPLFEDPLVVVAGPSFAADLPPVVSNADLAQLPFIGYVRGARFRMTTDQVLEEMGIQPQFVMEFDNHEAIKTMVALGFGIALEPVSAVQRELISGQLVRLNVPGLPRLSRTTSLILRRGERRSEAVRAFLSLLEQRYNVTIPTR</sequence>
<dbReference type="CDD" id="cd05466">
    <property type="entry name" value="PBP2_LTTR_substrate"/>
    <property type="match status" value="1"/>
</dbReference>
<dbReference type="InterPro" id="IPR036390">
    <property type="entry name" value="WH_DNA-bd_sf"/>
</dbReference>
<evidence type="ECO:0000259" key="5">
    <source>
        <dbReference type="PROSITE" id="PS50931"/>
    </source>
</evidence>
<dbReference type="EMBL" id="PIUK01000113">
    <property type="protein sequence ID" value="MBY6276848.1"/>
    <property type="molecule type" value="Genomic_DNA"/>
</dbReference>
<evidence type="ECO:0000256" key="1">
    <source>
        <dbReference type="ARBA" id="ARBA00009437"/>
    </source>
</evidence>
<feature type="domain" description="HTH lysR-type" evidence="5">
    <location>
        <begin position="25"/>
        <end position="82"/>
    </location>
</feature>
<evidence type="ECO:0000313" key="7">
    <source>
        <dbReference type="Proteomes" id="UP000732377"/>
    </source>
</evidence>
<comment type="caution">
    <text evidence="6">The sequence shown here is derived from an EMBL/GenBank/DDBJ whole genome shotgun (WGS) entry which is preliminary data.</text>
</comment>
<dbReference type="Pfam" id="PF03466">
    <property type="entry name" value="LysR_substrate"/>
    <property type="match status" value="1"/>
</dbReference>
<dbReference type="InterPro" id="IPR036388">
    <property type="entry name" value="WH-like_DNA-bd_sf"/>
</dbReference>
<dbReference type="Gene3D" id="3.40.190.290">
    <property type="match status" value="1"/>
</dbReference>
<dbReference type="SUPFAM" id="SSF46785">
    <property type="entry name" value="Winged helix' DNA-binding domain"/>
    <property type="match status" value="1"/>
</dbReference>
<dbReference type="GO" id="GO:0003700">
    <property type="term" value="F:DNA-binding transcription factor activity"/>
    <property type="evidence" value="ECO:0007669"/>
    <property type="project" value="InterPro"/>
</dbReference>
<name>A0A953LH37_SYMTR</name>
<dbReference type="AlphaFoldDB" id="A0A953LH37"/>
<proteinExistence type="inferred from homology"/>
<evidence type="ECO:0000256" key="3">
    <source>
        <dbReference type="ARBA" id="ARBA00023125"/>
    </source>
</evidence>
<protein>
    <submittedName>
        <fullName evidence="6">LysR family transcriptional regulator</fullName>
    </submittedName>
</protein>
<dbReference type="InterPro" id="IPR005119">
    <property type="entry name" value="LysR_subst-bd"/>
</dbReference>
<evidence type="ECO:0000256" key="2">
    <source>
        <dbReference type="ARBA" id="ARBA00023015"/>
    </source>
</evidence>
<dbReference type="PRINTS" id="PR00039">
    <property type="entry name" value="HTHLYSR"/>
</dbReference>
<dbReference type="SUPFAM" id="SSF53850">
    <property type="entry name" value="Periplasmic binding protein-like II"/>
    <property type="match status" value="1"/>
</dbReference>
<dbReference type="FunFam" id="1.10.10.10:FF:000001">
    <property type="entry name" value="LysR family transcriptional regulator"/>
    <property type="match status" value="1"/>
</dbReference>
<dbReference type="PANTHER" id="PTHR30126">
    <property type="entry name" value="HTH-TYPE TRANSCRIPTIONAL REGULATOR"/>
    <property type="match status" value="1"/>
</dbReference>
<dbReference type="PROSITE" id="PS50931">
    <property type="entry name" value="HTH_LYSR"/>
    <property type="match status" value="1"/>
</dbReference>